<gene>
    <name evidence="1" type="ORF">CCHR01_05322</name>
</gene>
<comment type="caution">
    <text evidence="1">The sequence shown here is derived from an EMBL/GenBank/DDBJ whole genome shotgun (WGS) entry which is preliminary data.</text>
</comment>
<proteinExistence type="predicted"/>
<dbReference type="EMBL" id="JAQOWY010000083">
    <property type="protein sequence ID" value="KAK1852082.1"/>
    <property type="molecule type" value="Genomic_DNA"/>
</dbReference>
<sequence length="202" mass="22941">MGKAFAILCIPKKKCMLEITSRGNVVLARNCFVANVFLGSWPRYCLGRLFLPVDHLSSFACNPNPKSKNDKIWYLQTIVRNKPLDKTRDSSRCAFLAPKICIRIGISRPSSQKELQPPRSLCPLRLICFPSLIRDKRVDRHSRLSISQLRAVTKKSNMIKQNPISEMCTVAMGRNSRAKVPDFFSLGFLWGILSELLKFQVA</sequence>
<keyword evidence="2" id="KW-1185">Reference proteome</keyword>
<evidence type="ECO:0000313" key="1">
    <source>
        <dbReference type="EMBL" id="KAK1852082.1"/>
    </source>
</evidence>
<evidence type="ECO:0000313" key="2">
    <source>
        <dbReference type="Proteomes" id="UP001243330"/>
    </source>
</evidence>
<dbReference type="Proteomes" id="UP001243330">
    <property type="component" value="Unassembled WGS sequence"/>
</dbReference>
<accession>A0AAD9AS04</accession>
<dbReference type="AlphaFoldDB" id="A0AAD9AS04"/>
<organism evidence="1 2">
    <name type="scientific">Colletotrichum chrysophilum</name>
    <dbReference type="NCBI Taxonomy" id="1836956"/>
    <lineage>
        <taxon>Eukaryota</taxon>
        <taxon>Fungi</taxon>
        <taxon>Dikarya</taxon>
        <taxon>Ascomycota</taxon>
        <taxon>Pezizomycotina</taxon>
        <taxon>Sordariomycetes</taxon>
        <taxon>Hypocreomycetidae</taxon>
        <taxon>Glomerellales</taxon>
        <taxon>Glomerellaceae</taxon>
        <taxon>Colletotrichum</taxon>
        <taxon>Colletotrichum gloeosporioides species complex</taxon>
    </lineage>
</organism>
<protein>
    <submittedName>
        <fullName evidence="1">Uncharacterized protein</fullName>
    </submittedName>
</protein>
<name>A0AAD9AS04_9PEZI</name>
<reference evidence="1" key="1">
    <citation type="submission" date="2023-01" db="EMBL/GenBank/DDBJ databases">
        <title>Colletotrichum chrysophilum M932 genome sequence.</title>
        <authorList>
            <person name="Baroncelli R."/>
        </authorList>
    </citation>
    <scope>NUCLEOTIDE SEQUENCE</scope>
    <source>
        <strain evidence="1">M932</strain>
    </source>
</reference>